<evidence type="ECO:0000313" key="2">
    <source>
        <dbReference type="Proteomes" id="UP000294200"/>
    </source>
</evidence>
<gene>
    <name evidence="1" type="ORF">BZM27_25605</name>
</gene>
<dbReference type="Proteomes" id="UP000294200">
    <property type="component" value="Unassembled WGS sequence"/>
</dbReference>
<accession>A0A4R0XBU9</accession>
<dbReference type="AlphaFoldDB" id="A0A4R0XBU9"/>
<dbReference type="EMBL" id="MWML01000103">
    <property type="protein sequence ID" value="TCG06542.1"/>
    <property type="molecule type" value="Genomic_DNA"/>
</dbReference>
<comment type="caution">
    <text evidence="1">The sequence shown here is derived from an EMBL/GenBank/DDBJ whole genome shotgun (WGS) entry which is preliminary data.</text>
</comment>
<sequence>MRPCEHRHAGKAHALARECHIVRDAQFSIALRAAPSCLHPLLALCPGAHSSRSSVCHCTFIGAAACKHMPVFRVLRVHFIGFPHWKPRAK</sequence>
<reference evidence="1 2" key="1">
    <citation type="submission" date="2017-02" db="EMBL/GenBank/DDBJ databases">
        <title>Paraburkholderia sophoroidis sp. nov. and Paraburkholderia steynii sp. nov. rhizobial symbionts of the fynbos legume Hypocalyptus sophoroides.</title>
        <authorList>
            <person name="Steenkamp E.T."/>
            <person name="Beukes C.W."/>
            <person name="Van Zyl E."/>
            <person name="Avontuur J."/>
            <person name="Chan W.Y."/>
            <person name="Hassen A."/>
            <person name="Palmer M."/>
            <person name="Mthombeni L."/>
            <person name="Phalane F."/>
            <person name="Sereme K."/>
            <person name="Venter S.N."/>
        </authorList>
    </citation>
    <scope>NUCLEOTIDE SEQUENCE [LARGE SCALE GENOMIC DNA]</scope>
    <source>
        <strain evidence="1 2">HC1.1ba</strain>
    </source>
</reference>
<evidence type="ECO:0000313" key="1">
    <source>
        <dbReference type="EMBL" id="TCG06542.1"/>
    </source>
</evidence>
<protein>
    <submittedName>
        <fullName evidence="1">Uncharacterized protein</fullName>
    </submittedName>
</protein>
<keyword evidence="2" id="KW-1185">Reference proteome</keyword>
<name>A0A4R0XBU9_9BURK</name>
<proteinExistence type="predicted"/>
<organism evidence="1 2">
    <name type="scientific">Paraburkholderia steynii</name>
    <dbReference type="NCBI Taxonomy" id="1245441"/>
    <lineage>
        <taxon>Bacteria</taxon>
        <taxon>Pseudomonadati</taxon>
        <taxon>Pseudomonadota</taxon>
        <taxon>Betaproteobacteria</taxon>
        <taxon>Burkholderiales</taxon>
        <taxon>Burkholderiaceae</taxon>
        <taxon>Paraburkholderia</taxon>
    </lineage>
</organism>